<feature type="compositionally biased region" description="Polar residues" evidence="1">
    <location>
        <begin position="47"/>
        <end position="71"/>
    </location>
</feature>
<reference evidence="3" key="1">
    <citation type="journal article" date="2019" name="Gigascience">
        <title>De novo genome assembly of the endangered Acer yangbiense, a plant species with extremely small populations endemic to Yunnan Province, China.</title>
        <authorList>
            <person name="Yang J."/>
            <person name="Wariss H.M."/>
            <person name="Tao L."/>
            <person name="Zhang R."/>
            <person name="Yun Q."/>
            <person name="Hollingsworth P."/>
            <person name="Dao Z."/>
            <person name="Luo G."/>
            <person name="Guo H."/>
            <person name="Ma Y."/>
            <person name="Sun W."/>
        </authorList>
    </citation>
    <scope>NUCLEOTIDE SEQUENCE [LARGE SCALE GENOMIC DNA]</scope>
    <source>
        <strain evidence="3">cv. br00</strain>
    </source>
</reference>
<dbReference type="Proteomes" id="UP000326939">
    <property type="component" value="Chromosome 18"/>
</dbReference>
<feature type="compositionally biased region" description="Basic and acidic residues" evidence="1">
    <location>
        <begin position="34"/>
        <end position="46"/>
    </location>
</feature>
<dbReference type="AlphaFoldDB" id="A0A5N5J8P3"/>
<evidence type="ECO:0000313" key="3">
    <source>
        <dbReference type="Proteomes" id="UP000326939"/>
    </source>
</evidence>
<gene>
    <name evidence="2" type="ORF">DKX38_027549</name>
</gene>
<dbReference type="EMBL" id="VDCV01000018">
    <property type="protein sequence ID" value="KAB5513643.1"/>
    <property type="molecule type" value="Genomic_DNA"/>
</dbReference>
<organism evidence="2 3">
    <name type="scientific">Salix brachista</name>
    <dbReference type="NCBI Taxonomy" id="2182728"/>
    <lineage>
        <taxon>Eukaryota</taxon>
        <taxon>Viridiplantae</taxon>
        <taxon>Streptophyta</taxon>
        <taxon>Embryophyta</taxon>
        <taxon>Tracheophyta</taxon>
        <taxon>Spermatophyta</taxon>
        <taxon>Magnoliopsida</taxon>
        <taxon>eudicotyledons</taxon>
        <taxon>Gunneridae</taxon>
        <taxon>Pentapetalae</taxon>
        <taxon>rosids</taxon>
        <taxon>fabids</taxon>
        <taxon>Malpighiales</taxon>
        <taxon>Salicaceae</taxon>
        <taxon>Saliceae</taxon>
        <taxon>Salix</taxon>
    </lineage>
</organism>
<feature type="region of interest" description="Disordered" evidence="1">
    <location>
        <begin position="34"/>
        <end position="71"/>
    </location>
</feature>
<protein>
    <submittedName>
        <fullName evidence="2">Uncharacterized protein</fullName>
    </submittedName>
</protein>
<evidence type="ECO:0000256" key="1">
    <source>
        <dbReference type="SAM" id="MobiDB-lite"/>
    </source>
</evidence>
<accession>A0A5N5J8P3</accession>
<keyword evidence="3" id="KW-1185">Reference proteome</keyword>
<sequence length="71" mass="7571">MADALVSVVLEQLSSIIAQEVQQESRAKAVEGRIHQTLDGSAERLANDTTSGSSSDASPPNLTRSQAYRDL</sequence>
<proteinExistence type="predicted"/>
<evidence type="ECO:0000313" key="2">
    <source>
        <dbReference type="EMBL" id="KAB5513643.1"/>
    </source>
</evidence>
<name>A0A5N5J8P3_9ROSI</name>
<comment type="caution">
    <text evidence="2">The sequence shown here is derived from an EMBL/GenBank/DDBJ whole genome shotgun (WGS) entry which is preliminary data.</text>
</comment>